<dbReference type="GO" id="GO:0009303">
    <property type="term" value="P:rRNA transcription"/>
    <property type="evidence" value="ECO:0007669"/>
    <property type="project" value="TreeGrafter"/>
</dbReference>
<sequence length="164" mass="18246">MYQVGDRVVHPMHGAGIIESIVQERLGGQLGSYYVFRMPSGGLTLKIPTGSCGAIGVRALSTSGRIREVLSAIPGLEIDRTTNWNRRYRENLNRLKSGDLLEVARVIKGLMWRDREKGLSNGERKMLHSAKQILVSEVVLVEGHTYPDAEQRIEQAMMTGAKNE</sequence>
<keyword evidence="3" id="KW-1185">Reference proteome</keyword>
<name>A0A810Q6U2_9FIRM</name>
<dbReference type="InterPro" id="IPR048792">
    <property type="entry name" value="CarD_C"/>
</dbReference>
<feature type="domain" description="CarD-like/TRCF RNAP-interacting" evidence="1">
    <location>
        <begin position="1"/>
        <end position="111"/>
    </location>
</feature>
<dbReference type="Proteomes" id="UP000681035">
    <property type="component" value="Chromosome"/>
</dbReference>
<dbReference type="Gene3D" id="2.40.10.170">
    <property type="match status" value="1"/>
</dbReference>
<dbReference type="SMART" id="SM01058">
    <property type="entry name" value="CarD_TRCF"/>
    <property type="match status" value="1"/>
</dbReference>
<dbReference type="Pfam" id="PF21095">
    <property type="entry name" value="CarD_C"/>
    <property type="match status" value="1"/>
</dbReference>
<dbReference type="RefSeq" id="WP_213542127.1">
    <property type="nucleotide sequence ID" value="NZ_AP023418.1"/>
</dbReference>
<dbReference type="AlphaFoldDB" id="A0A810Q6U2"/>
<accession>A0A810Q6U2</accession>
<dbReference type="Gene3D" id="1.20.58.1290">
    <property type="entry name" value="CarD-like, C-terminal domain"/>
    <property type="match status" value="1"/>
</dbReference>
<dbReference type="InterPro" id="IPR003711">
    <property type="entry name" value="CarD-like/TRCF_RID"/>
</dbReference>
<dbReference type="EMBL" id="AP023418">
    <property type="protein sequence ID" value="BCK81386.1"/>
    <property type="molecule type" value="Genomic_DNA"/>
</dbReference>
<gene>
    <name evidence="2" type="ORF">MM50RIKEN_11490</name>
</gene>
<dbReference type="PANTHER" id="PTHR38447">
    <property type="entry name" value="TRANSCRIPTION FACTOR YDEB-RELATED"/>
    <property type="match status" value="1"/>
</dbReference>
<organism evidence="2 3">
    <name type="scientific">Vescimonas coprocola</name>
    <dbReference type="NCBI Taxonomy" id="2714355"/>
    <lineage>
        <taxon>Bacteria</taxon>
        <taxon>Bacillati</taxon>
        <taxon>Bacillota</taxon>
        <taxon>Clostridia</taxon>
        <taxon>Eubacteriales</taxon>
        <taxon>Oscillospiraceae</taxon>
        <taxon>Vescimonas</taxon>
    </lineage>
</organism>
<proteinExistence type="predicted"/>
<dbReference type="InterPro" id="IPR042215">
    <property type="entry name" value="CarD-like_C"/>
</dbReference>
<dbReference type="InterPro" id="IPR052531">
    <property type="entry name" value="CarD-like_regulator"/>
</dbReference>
<protein>
    <submittedName>
        <fullName evidence="2">CarD family transcriptional regulator</fullName>
    </submittedName>
</protein>
<dbReference type="Pfam" id="PF02559">
    <property type="entry name" value="CarD_TRCF_RID"/>
    <property type="match status" value="1"/>
</dbReference>
<dbReference type="PANTHER" id="PTHR38447:SF1">
    <property type="entry name" value="RNA POLYMERASE-BINDING TRANSCRIPTION FACTOR CARD"/>
    <property type="match status" value="1"/>
</dbReference>
<dbReference type="KEGG" id="vcop:MM50RIKEN_11490"/>
<evidence type="ECO:0000259" key="1">
    <source>
        <dbReference type="SMART" id="SM01058"/>
    </source>
</evidence>
<dbReference type="SUPFAM" id="SSF141259">
    <property type="entry name" value="CarD-like"/>
    <property type="match status" value="1"/>
</dbReference>
<reference evidence="2" key="1">
    <citation type="submission" date="2020-09" db="EMBL/GenBank/DDBJ databases">
        <title>New species isolated from human feces.</title>
        <authorList>
            <person name="Kitahara M."/>
            <person name="Shigeno Y."/>
            <person name="Shime M."/>
            <person name="Matsumoto Y."/>
            <person name="Nakamura S."/>
            <person name="Motooka D."/>
            <person name="Fukuoka S."/>
            <person name="Nishikawa H."/>
            <person name="Benno Y."/>
        </authorList>
    </citation>
    <scope>NUCLEOTIDE SEQUENCE</scope>
    <source>
        <strain evidence="2">MM50</strain>
    </source>
</reference>
<evidence type="ECO:0000313" key="2">
    <source>
        <dbReference type="EMBL" id="BCK81386.1"/>
    </source>
</evidence>
<dbReference type="InterPro" id="IPR036101">
    <property type="entry name" value="CarD-like/TRCF_RID_sf"/>
</dbReference>
<evidence type="ECO:0000313" key="3">
    <source>
        <dbReference type="Proteomes" id="UP000681035"/>
    </source>
</evidence>